<evidence type="ECO:0000256" key="5">
    <source>
        <dbReference type="ARBA" id="ARBA00023180"/>
    </source>
</evidence>
<keyword evidence="7" id="KW-0472">Membrane</keyword>
<evidence type="ECO:0000313" key="11">
    <source>
        <dbReference type="EMBL" id="CAF1432960.1"/>
    </source>
</evidence>
<evidence type="ECO:0000256" key="8">
    <source>
        <dbReference type="SAM" id="SignalP"/>
    </source>
</evidence>
<dbReference type="OrthoDB" id="10046852at2759"/>
<keyword evidence="4 6" id="KW-1015">Disulfide bond</keyword>
<evidence type="ECO:0000256" key="6">
    <source>
        <dbReference type="PROSITE-ProRule" id="PRU00076"/>
    </source>
</evidence>
<keyword evidence="3" id="KW-0677">Repeat</keyword>
<dbReference type="SUPFAM" id="SSF57196">
    <property type="entry name" value="EGF/Laminin"/>
    <property type="match status" value="3"/>
</dbReference>
<evidence type="ECO:0000256" key="1">
    <source>
        <dbReference type="ARBA" id="ARBA00022536"/>
    </source>
</evidence>
<feature type="domain" description="EGF-like" evidence="9">
    <location>
        <begin position="676"/>
        <end position="714"/>
    </location>
</feature>
<dbReference type="PROSITE" id="PS50026">
    <property type="entry name" value="EGF_3"/>
    <property type="match status" value="3"/>
</dbReference>
<dbReference type="CDD" id="cd00054">
    <property type="entry name" value="EGF_CA"/>
    <property type="match status" value="1"/>
</dbReference>
<dbReference type="PROSITE" id="PS00022">
    <property type="entry name" value="EGF_1"/>
    <property type="match status" value="2"/>
</dbReference>
<gene>
    <name evidence="11" type="ORF">EDS130_LOCUS38333</name>
    <name evidence="10" type="ORF">XAT740_LOCUS18965</name>
</gene>
<protein>
    <recommendedName>
        <fullName evidence="9">EGF-like domain-containing protein</fullName>
    </recommendedName>
</protein>
<feature type="chain" id="PRO_5036412038" description="EGF-like domain-containing protein" evidence="8">
    <location>
        <begin position="23"/>
        <end position="866"/>
    </location>
</feature>
<dbReference type="FunFam" id="2.10.25.10:FF:000173">
    <property type="entry name" value="Neurogenic locus notch protein 2"/>
    <property type="match status" value="1"/>
</dbReference>
<dbReference type="Proteomes" id="UP000663828">
    <property type="component" value="Unassembled WGS sequence"/>
</dbReference>
<dbReference type="PANTHER" id="PTHR24049">
    <property type="entry name" value="CRUMBS FAMILY MEMBER"/>
    <property type="match status" value="1"/>
</dbReference>
<dbReference type="Pfam" id="PF00008">
    <property type="entry name" value="EGF"/>
    <property type="match status" value="1"/>
</dbReference>
<evidence type="ECO:0000313" key="13">
    <source>
        <dbReference type="Proteomes" id="UP000663852"/>
    </source>
</evidence>
<keyword evidence="12" id="KW-1185">Reference proteome</keyword>
<organism evidence="11 13">
    <name type="scientific">Adineta ricciae</name>
    <name type="common">Rotifer</name>
    <dbReference type="NCBI Taxonomy" id="249248"/>
    <lineage>
        <taxon>Eukaryota</taxon>
        <taxon>Metazoa</taxon>
        <taxon>Spiralia</taxon>
        <taxon>Gnathifera</taxon>
        <taxon>Rotifera</taxon>
        <taxon>Eurotatoria</taxon>
        <taxon>Bdelloidea</taxon>
        <taxon>Adinetida</taxon>
        <taxon>Adinetidae</taxon>
        <taxon>Adineta</taxon>
    </lineage>
</organism>
<dbReference type="InterPro" id="IPR001881">
    <property type="entry name" value="EGF-like_Ca-bd_dom"/>
</dbReference>
<dbReference type="InterPro" id="IPR000742">
    <property type="entry name" value="EGF"/>
</dbReference>
<accession>A0A815NEX0</accession>
<dbReference type="EMBL" id="CAJNOR010001280">
    <property type="protein sequence ID" value="CAF1112967.1"/>
    <property type="molecule type" value="Genomic_DNA"/>
</dbReference>
<evidence type="ECO:0000256" key="2">
    <source>
        <dbReference type="ARBA" id="ARBA00022729"/>
    </source>
</evidence>
<dbReference type="Gene3D" id="2.10.25.10">
    <property type="entry name" value="Laminin"/>
    <property type="match status" value="3"/>
</dbReference>
<feature type="domain" description="EGF-like" evidence="9">
    <location>
        <begin position="716"/>
        <end position="753"/>
    </location>
</feature>
<evidence type="ECO:0000259" key="9">
    <source>
        <dbReference type="PROSITE" id="PS50026"/>
    </source>
</evidence>
<name>A0A815NEX0_ADIRI</name>
<keyword evidence="5" id="KW-0325">Glycoprotein</keyword>
<comment type="caution">
    <text evidence="6">Lacks conserved residue(s) required for the propagation of feature annotation.</text>
</comment>
<evidence type="ECO:0000313" key="12">
    <source>
        <dbReference type="Proteomes" id="UP000663828"/>
    </source>
</evidence>
<keyword evidence="7" id="KW-0812">Transmembrane</keyword>
<evidence type="ECO:0000256" key="3">
    <source>
        <dbReference type="ARBA" id="ARBA00022737"/>
    </source>
</evidence>
<evidence type="ECO:0000313" key="10">
    <source>
        <dbReference type="EMBL" id="CAF1112967.1"/>
    </source>
</evidence>
<feature type="domain" description="EGF-like" evidence="9">
    <location>
        <begin position="755"/>
        <end position="792"/>
    </location>
</feature>
<dbReference type="SMART" id="SM00181">
    <property type="entry name" value="EGF"/>
    <property type="match status" value="3"/>
</dbReference>
<evidence type="ECO:0000256" key="4">
    <source>
        <dbReference type="ARBA" id="ARBA00023157"/>
    </source>
</evidence>
<dbReference type="SMART" id="SM00179">
    <property type="entry name" value="EGF_CA"/>
    <property type="match status" value="3"/>
</dbReference>
<feature type="disulfide bond" evidence="6">
    <location>
        <begin position="743"/>
        <end position="752"/>
    </location>
</feature>
<dbReference type="InterPro" id="IPR051022">
    <property type="entry name" value="Notch_Cell-Fate_Det"/>
</dbReference>
<sequence length="866" mass="96478">MFIKNRFLILSLIVPLFIVSSATICNDTSSWLNGIYQVICDAYRVTTSWCTDDYFSYTSYWTGGSTFRYPEFNCCGCGRGWPIWSAPKDGKAAFKVIPQQTTSVGYSSDSNLKCIDPLGNLGLCDMMCKMWIDPIVSVATITNNDFNLSNCTLAVQTTDTSMRYVLDIPQNSYLLFFTNWTSDSYNLSCVNSTLPLNASMICRHDSVQCLPSTTTYKCVSSNCLDTSLWTNNNSHANFYIEYTCHDYTINYAWCYEGTFTENYRWTLGSFYNYPEFNCCGCGKGWPLWFVPTSGYAATKALPQLTKNMSSNSSSGTNVFCIDAYGNSRTCDMTCKLLSYTVTTTEMIASNDFNAFSCTLVVDTPSPSMGYVITIPQDNYLLYFTNWTTTDYNFTCKGTQTPPAAGMLCRHGFSQCLSSTVTDRYIPLNCVDTPNWVNKYSKSPTGNGWSCFEYEIIFKMCSDGTFIPGQQWTFGKIFNFPELNCCACGKASQYPYKLLNVSSTNNSPIPSDLDIVDIRNCSVVAENVTYTFDMKCLGPTNFTKINITMNAILYNCPLDCFYNRNLTMVDLSRTVNATRLQIGSNATYYLSSHLFPNFQVVCGPNLSEPVFSTDDHKTSGALSTSLTAEANLSTLPTSSSTTDITTEITLTTPISNASILYIPTCANGNIGLNCNISTDLCQMTSPCFNNGACTNLPSSSFICACTLGFTGSNCAIDRRPCQPWTCLDRGVCNQTSSTTFQCKCSAGYDGVHCQSAIDYCQNTTCQNKGQCRSMLLNFTCECITPDFTGRFCEVKSTSFVVKTIVKQSFGYIAVIAIVSAMFSIVLMDVLKYFFRVDPVAKYRRRQKKRSKPKTIVRFVYVDTPRNK</sequence>
<dbReference type="PANTHER" id="PTHR24049:SF29">
    <property type="entry name" value="EGF-LIKE DOMAIN-CONTAINING PROTEIN"/>
    <property type="match status" value="1"/>
</dbReference>
<dbReference type="GO" id="GO:0005509">
    <property type="term" value="F:calcium ion binding"/>
    <property type="evidence" value="ECO:0007669"/>
    <property type="project" value="InterPro"/>
</dbReference>
<reference evidence="11" key="1">
    <citation type="submission" date="2021-02" db="EMBL/GenBank/DDBJ databases">
        <authorList>
            <person name="Nowell W R."/>
        </authorList>
    </citation>
    <scope>NUCLEOTIDE SEQUENCE</scope>
</reference>
<feature type="disulfide bond" evidence="6">
    <location>
        <begin position="704"/>
        <end position="713"/>
    </location>
</feature>
<feature type="signal peptide" evidence="8">
    <location>
        <begin position="1"/>
        <end position="22"/>
    </location>
</feature>
<comment type="caution">
    <text evidence="11">The sequence shown here is derived from an EMBL/GenBank/DDBJ whole genome shotgun (WGS) entry which is preliminary data.</text>
</comment>
<feature type="transmembrane region" description="Helical" evidence="7">
    <location>
        <begin position="808"/>
        <end position="833"/>
    </location>
</feature>
<proteinExistence type="predicted"/>
<dbReference type="PROSITE" id="PS01186">
    <property type="entry name" value="EGF_2"/>
    <property type="match status" value="2"/>
</dbReference>
<evidence type="ECO:0000256" key="7">
    <source>
        <dbReference type="SAM" id="Phobius"/>
    </source>
</evidence>
<keyword evidence="2 8" id="KW-0732">Signal</keyword>
<dbReference type="Proteomes" id="UP000663852">
    <property type="component" value="Unassembled WGS sequence"/>
</dbReference>
<keyword evidence="1 6" id="KW-0245">EGF-like domain</keyword>
<dbReference type="AlphaFoldDB" id="A0A815NEX0"/>
<keyword evidence="7" id="KW-1133">Transmembrane helix</keyword>
<dbReference type="EMBL" id="CAJNOJ010000397">
    <property type="protein sequence ID" value="CAF1432960.1"/>
    <property type="molecule type" value="Genomic_DNA"/>
</dbReference>